<keyword evidence="2" id="KW-1185">Reference proteome</keyword>
<accession>A0ABY5K5P2</accession>
<proteinExistence type="predicted"/>
<evidence type="ECO:0000313" key="2">
    <source>
        <dbReference type="Proteomes" id="UP001317322"/>
    </source>
</evidence>
<evidence type="ECO:0008006" key="3">
    <source>
        <dbReference type="Google" id="ProtNLM"/>
    </source>
</evidence>
<sequence length="65" mass="7280">MRDLVTALRVTGELRTDLTDEEMADVIWSMNGPEYCALLVHERGWSGERFGAWLADAWARALVAG</sequence>
<name>A0ABY5K5P2_9CELL</name>
<evidence type="ECO:0000313" key="1">
    <source>
        <dbReference type="EMBL" id="UUI65103.1"/>
    </source>
</evidence>
<reference evidence="1 2" key="1">
    <citation type="submission" date="2022-07" db="EMBL/GenBank/DDBJ databases">
        <title>Novel species in genus cellulomonas.</title>
        <authorList>
            <person name="Ye L."/>
        </authorList>
    </citation>
    <scope>NUCLEOTIDE SEQUENCE [LARGE SCALE GENOMIC DNA]</scope>
    <source>
        <strain evidence="2">zg-Y908</strain>
    </source>
</reference>
<protein>
    <recommendedName>
        <fullName evidence="3">TetR family transcriptional regulator</fullName>
    </recommendedName>
</protein>
<dbReference type="EMBL" id="CP101989">
    <property type="protein sequence ID" value="UUI65103.1"/>
    <property type="molecule type" value="Genomic_DNA"/>
</dbReference>
<dbReference type="RefSeq" id="WP_227563597.1">
    <property type="nucleotide sequence ID" value="NZ_CP101989.1"/>
</dbReference>
<organism evidence="1 2">
    <name type="scientific">Cellulomonas wangsupingiae</name>
    <dbReference type="NCBI Taxonomy" id="2968085"/>
    <lineage>
        <taxon>Bacteria</taxon>
        <taxon>Bacillati</taxon>
        <taxon>Actinomycetota</taxon>
        <taxon>Actinomycetes</taxon>
        <taxon>Micrococcales</taxon>
        <taxon>Cellulomonadaceae</taxon>
        <taxon>Cellulomonas</taxon>
    </lineage>
</organism>
<dbReference type="Proteomes" id="UP001317322">
    <property type="component" value="Chromosome"/>
</dbReference>
<gene>
    <name evidence="1" type="ORF">NP075_18655</name>
</gene>